<evidence type="ECO:0000313" key="3">
    <source>
        <dbReference type="Proteomes" id="UP000315700"/>
    </source>
</evidence>
<dbReference type="EMBL" id="CP036271">
    <property type="protein sequence ID" value="QDT57308.1"/>
    <property type="molecule type" value="Genomic_DNA"/>
</dbReference>
<organism evidence="2 3">
    <name type="scientific">Caulifigura coniformis</name>
    <dbReference type="NCBI Taxonomy" id="2527983"/>
    <lineage>
        <taxon>Bacteria</taxon>
        <taxon>Pseudomonadati</taxon>
        <taxon>Planctomycetota</taxon>
        <taxon>Planctomycetia</taxon>
        <taxon>Planctomycetales</taxon>
        <taxon>Planctomycetaceae</taxon>
        <taxon>Caulifigura</taxon>
    </lineage>
</organism>
<accession>A0A517SMH1</accession>
<protein>
    <recommendedName>
        <fullName evidence="4">SF3 helicase domain-containing protein</fullName>
    </recommendedName>
</protein>
<dbReference type="AlphaFoldDB" id="A0A517SMH1"/>
<sequence>MDDARGRLLGDVTRAVNYLLVDGHCLEVRALGVPNRGRRAEWGGYFDNAEAAAKAILQCSDNNAEGVYLTLNPLKKDVLARRVNRIEYADRKFPFAADGDVARLAWLYIDVDPVRPSGVSATVEEKQHAVDIAKQVNKFLQDRGFPQALPADSGNGIHLLVKIDLPVSDNVLVKNCLRAIAAKFDSKKVKIDTVNFNPSRITKAYGSIARKGDHTPERPHRRSQLLDGGAAREGWDIPVGRELLEALAAESPAEPKRRGQSSVYIVPAPGTEKREASDEQIRTYLSAMPPAVSGQGGHSRTYATACVLVLGFNLTPEQAIKYFVEWNQTCQPPWDERELERKLFEADKLEGNRGYLINGGQRISSSDAVPEFTIDTSWMWPEDTSASAGVETGSRTAPCAEISGEELATDGSEVQPVPPHARFSNIKRDLIENKWIEQPRSMEQMLSDLSRLAGRWPRRVETSLFVPDPNSGVTWIDSINSLFGWLGTRLGYPPIFKNKEGSHTPGHVFEELRRLAPSYLAVEVFPHEPPISGHFYACNVPLPGDGATLQRLVQQFCPSSDIDRDLLTSLVVTLFWGGSGGCRPAFLLTSDAGRGVGKSTALELLSHLAGGALDIQARDDVNIVKQRILSKEGSSKRVIALDNVKSLKFSCAEIESMITAPVISGKKLYVGEGSRPNTYTWIITLNGASLSKDLAQRCVIIKLDRPRYSGTWKEEMRTFIDVNRGAIIADCIGFLRAARTPLAKYSRWSSWEHDVLTRSAEPADAQRTILERQELVDADQEECSVLQDYFAGKLREYGYDPEKDRVFILSTIAAQWLSEAMRDKFTTTASTQKLKQMICERSVVTLSVIVRKDWGRGFVWTGWLAEQGAKTYGDLESRISARQQSGI</sequence>
<evidence type="ECO:0000313" key="2">
    <source>
        <dbReference type="EMBL" id="QDT57308.1"/>
    </source>
</evidence>
<feature type="region of interest" description="Disordered" evidence="1">
    <location>
        <begin position="209"/>
        <end position="229"/>
    </location>
</feature>
<dbReference type="KEGG" id="ccos:Pan44_53760"/>
<evidence type="ECO:0000256" key="1">
    <source>
        <dbReference type="SAM" id="MobiDB-lite"/>
    </source>
</evidence>
<dbReference type="InParanoid" id="A0A517SMH1"/>
<dbReference type="RefSeq" id="WP_145034668.1">
    <property type="nucleotide sequence ID" value="NZ_CP036271.1"/>
</dbReference>
<gene>
    <name evidence="2" type="ORF">Pan44_53760</name>
</gene>
<dbReference type="OrthoDB" id="263048at2"/>
<dbReference type="Proteomes" id="UP000315700">
    <property type="component" value="Chromosome"/>
</dbReference>
<proteinExistence type="predicted"/>
<reference evidence="2 3" key="1">
    <citation type="submission" date="2019-02" db="EMBL/GenBank/DDBJ databases">
        <title>Deep-cultivation of Planctomycetes and their phenomic and genomic characterization uncovers novel biology.</title>
        <authorList>
            <person name="Wiegand S."/>
            <person name="Jogler M."/>
            <person name="Boedeker C."/>
            <person name="Pinto D."/>
            <person name="Vollmers J."/>
            <person name="Rivas-Marin E."/>
            <person name="Kohn T."/>
            <person name="Peeters S.H."/>
            <person name="Heuer A."/>
            <person name="Rast P."/>
            <person name="Oberbeckmann S."/>
            <person name="Bunk B."/>
            <person name="Jeske O."/>
            <person name="Meyerdierks A."/>
            <person name="Storesund J.E."/>
            <person name="Kallscheuer N."/>
            <person name="Luecker S."/>
            <person name="Lage O.M."/>
            <person name="Pohl T."/>
            <person name="Merkel B.J."/>
            <person name="Hornburger P."/>
            <person name="Mueller R.-W."/>
            <person name="Bruemmer F."/>
            <person name="Labrenz M."/>
            <person name="Spormann A.M."/>
            <person name="Op den Camp H."/>
            <person name="Overmann J."/>
            <person name="Amann R."/>
            <person name="Jetten M.S.M."/>
            <person name="Mascher T."/>
            <person name="Medema M.H."/>
            <person name="Devos D.P."/>
            <person name="Kaster A.-K."/>
            <person name="Ovreas L."/>
            <person name="Rohde M."/>
            <person name="Galperin M.Y."/>
            <person name="Jogler C."/>
        </authorList>
    </citation>
    <scope>NUCLEOTIDE SEQUENCE [LARGE SCALE GENOMIC DNA]</scope>
    <source>
        <strain evidence="2 3">Pan44</strain>
    </source>
</reference>
<evidence type="ECO:0008006" key="4">
    <source>
        <dbReference type="Google" id="ProtNLM"/>
    </source>
</evidence>
<keyword evidence="3" id="KW-1185">Reference proteome</keyword>
<name>A0A517SMH1_9PLAN</name>
<feature type="region of interest" description="Disordered" evidence="1">
    <location>
        <begin position="250"/>
        <end position="277"/>
    </location>
</feature>